<dbReference type="PANTHER" id="PTHR23048:SF59">
    <property type="entry name" value="EF-HAND SUPERFAMILY PROTEIN"/>
    <property type="match status" value="1"/>
</dbReference>
<dbReference type="EMBL" id="QNGE01002305">
    <property type="protein sequence ID" value="KAA3675806.1"/>
    <property type="molecule type" value="Genomic_DNA"/>
</dbReference>
<dbReference type="PROSITE" id="PS50222">
    <property type="entry name" value="EF_HAND_2"/>
    <property type="match status" value="4"/>
</dbReference>
<keyword evidence="2" id="KW-0106">Calcium</keyword>
<dbReference type="InterPro" id="IPR050230">
    <property type="entry name" value="CALM/Myosin/TropC-like"/>
</dbReference>
<dbReference type="GO" id="GO:0005509">
    <property type="term" value="F:calcium ion binding"/>
    <property type="evidence" value="ECO:0007669"/>
    <property type="project" value="InterPro"/>
</dbReference>
<dbReference type="Gene3D" id="1.10.238.10">
    <property type="entry name" value="EF-hand"/>
    <property type="match status" value="2"/>
</dbReference>
<dbReference type="SMART" id="SM00054">
    <property type="entry name" value="EFh"/>
    <property type="match status" value="4"/>
</dbReference>
<comment type="caution">
    <text evidence="4">The sequence shown here is derived from an EMBL/GenBank/DDBJ whole genome shotgun (WGS) entry which is preliminary data.</text>
</comment>
<evidence type="ECO:0000313" key="4">
    <source>
        <dbReference type="EMBL" id="KAA3675806.1"/>
    </source>
</evidence>
<dbReference type="GO" id="GO:0016460">
    <property type="term" value="C:myosin II complex"/>
    <property type="evidence" value="ECO:0007669"/>
    <property type="project" value="TreeGrafter"/>
</dbReference>
<feature type="domain" description="EF-hand" evidence="3">
    <location>
        <begin position="159"/>
        <end position="192"/>
    </location>
</feature>
<proteinExistence type="predicted"/>
<dbReference type="InterPro" id="IPR002048">
    <property type="entry name" value="EF_hand_dom"/>
</dbReference>
<feature type="domain" description="EF-hand" evidence="3">
    <location>
        <begin position="86"/>
        <end position="121"/>
    </location>
</feature>
<dbReference type="FunFam" id="1.10.238.10:FF:000003">
    <property type="entry name" value="Calmodulin A"/>
    <property type="match status" value="1"/>
</dbReference>
<reference evidence="4 5" key="1">
    <citation type="journal article" date="2019" name="Gigascience">
        <title>Whole-genome sequence of the oriental lung fluke Paragonimus westermani.</title>
        <authorList>
            <person name="Oey H."/>
            <person name="Zakrzewski M."/>
            <person name="Narain K."/>
            <person name="Devi K.R."/>
            <person name="Agatsuma T."/>
            <person name="Nawaratna S."/>
            <person name="Gobert G.N."/>
            <person name="Jones M.K."/>
            <person name="Ragan M.A."/>
            <person name="McManus D.P."/>
            <person name="Krause L."/>
        </authorList>
    </citation>
    <scope>NUCLEOTIDE SEQUENCE [LARGE SCALE GENOMIC DNA]</scope>
    <source>
        <strain evidence="4 5">IND2009</strain>
    </source>
</reference>
<protein>
    <submittedName>
        <fullName evidence="4">Calmodulin</fullName>
    </submittedName>
</protein>
<dbReference type="PROSITE" id="PS00018">
    <property type="entry name" value="EF_HAND_1"/>
    <property type="match status" value="4"/>
</dbReference>
<accession>A0A5J4NJN5</accession>
<evidence type="ECO:0000256" key="2">
    <source>
        <dbReference type="ARBA" id="ARBA00022837"/>
    </source>
</evidence>
<dbReference type="InterPro" id="IPR011992">
    <property type="entry name" value="EF-hand-dom_pair"/>
</dbReference>
<dbReference type="SUPFAM" id="SSF47473">
    <property type="entry name" value="EF-hand"/>
    <property type="match status" value="1"/>
</dbReference>
<organism evidence="4 5">
    <name type="scientific">Paragonimus westermani</name>
    <dbReference type="NCBI Taxonomy" id="34504"/>
    <lineage>
        <taxon>Eukaryota</taxon>
        <taxon>Metazoa</taxon>
        <taxon>Spiralia</taxon>
        <taxon>Lophotrochozoa</taxon>
        <taxon>Platyhelminthes</taxon>
        <taxon>Trematoda</taxon>
        <taxon>Digenea</taxon>
        <taxon>Plagiorchiida</taxon>
        <taxon>Troglotremata</taxon>
        <taxon>Troglotrematidae</taxon>
        <taxon>Paragonimus</taxon>
    </lineage>
</organism>
<keyword evidence="1" id="KW-0677">Repeat</keyword>
<evidence type="ECO:0000313" key="5">
    <source>
        <dbReference type="Proteomes" id="UP000324629"/>
    </source>
</evidence>
<evidence type="ECO:0000259" key="3">
    <source>
        <dbReference type="PROSITE" id="PS50222"/>
    </source>
</evidence>
<dbReference type="AlphaFoldDB" id="A0A5J4NJN5"/>
<name>A0A5J4NJN5_9TREM</name>
<feature type="domain" description="EF-hand" evidence="3">
    <location>
        <begin position="41"/>
        <end position="76"/>
    </location>
</feature>
<sequence length="192" mass="22638">MITFSKLPKSLSREPKFVHAFNYILNPSYISALYFRSSKMAHVKLLQQEFDAIDKNRDRKLSINEVIDFMKAFGFKESQAKNFKVNMVLVQQEFMKAYDNNKDGKISRDEFTDAAHKIKQCHVSEAQLRKLFQKADLNNSGKIGEKELKAFLVSQHNKVSNRDVEKWIREHDVNKDGQLNYEEFLTFLYERM</sequence>
<dbReference type="Proteomes" id="UP000324629">
    <property type="component" value="Unassembled WGS sequence"/>
</dbReference>
<dbReference type="Pfam" id="PF13499">
    <property type="entry name" value="EF-hand_7"/>
    <property type="match status" value="2"/>
</dbReference>
<dbReference type="CDD" id="cd00051">
    <property type="entry name" value="EFh"/>
    <property type="match status" value="1"/>
</dbReference>
<evidence type="ECO:0000256" key="1">
    <source>
        <dbReference type="ARBA" id="ARBA00022737"/>
    </source>
</evidence>
<dbReference type="InterPro" id="IPR018247">
    <property type="entry name" value="EF_Hand_1_Ca_BS"/>
</dbReference>
<feature type="domain" description="EF-hand" evidence="3">
    <location>
        <begin position="123"/>
        <end position="158"/>
    </location>
</feature>
<gene>
    <name evidence="4" type="ORF">DEA37_0001129</name>
</gene>
<keyword evidence="5" id="KW-1185">Reference proteome</keyword>
<dbReference type="PANTHER" id="PTHR23048">
    <property type="entry name" value="MYOSIN LIGHT CHAIN 1, 3"/>
    <property type="match status" value="1"/>
</dbReference>